<feature type="site" description="Important for catalytic activity" evidence="5">
    <location>
        <position position="324"/>
    </location>
</feature>
<comment type="similarity">
    <text evidence="1 5">Belongs to the class-II fumarase/aspartase family. Fumarase subfamily.</text>
</comment>
<dbReference type="Pfam" id="PF10415">
    <property type="entry name" value="FumaraseC_C"/>
    <property type="match status" value="1"/>
</dbReference>
<dbReference type="PROSITE" id="PS00163">
    <property type="entry name" value="FUMARATE_LYASES"/>
    <property type="match status" value="1"/>
</dbReference>
<comment type="subcellular location">
    <subcellularLocation>
        <location evidence="5">Cytoplasm</location>
    </subcellularLocation>
</comment>
<dbReference type="Gene3D" id="1.10.275.10">
    <property type="entry name" value="Fumarase/aspartase (N-terminal domain)"/>
    <property type="match status" value="1"/>
</dbReference>
<dbReference type="InterPro" id="IPR000362">
    <property type="entry name" value="Fumarate_lyase_fam"/>
</dbReference>
<feature type="binding site" description="in site B" evidence="5">
    <location>
        <begin position="122"/>
        <end position="125"/>
    </location>
    <ligand>
        <name>substrate</name>
    </ligand>
</feature>
<dbReference type="OrthoDB" id="9802809at2"/>
<name>A0A443Z736_9GAMM</name>
<feature type="active site" evidence="5">
    <location>
        <position position="311"/>
    </location>
</feature>
<dbReference type="GO" id="GO:0006106">
    <property type="term" value="P:fumarate metabolic process"/>
    <property type="evidence" value="ECO:0007669"/>
    <property type="project" value="InterPro"/>
</dbReference>
<keyword evidence="4 5" id="KW-0456">Lyase</keyword>
<protein>
    <recommendedName>
        <fullName evidence="5">Fumarate hydratase class II</fullName>
        <shortName evidence="5">Fumarase C</shortName>
        <ecNumber evidence="5">4.2.1.2</ecNumber>
    </recommendedName>
    <alternativeName>
        <fullName evidence="5">Aerobic fumarase</fullName>
    </alternativeName>
    <alternativeName>
        <fullName evidence="5">Iron-independent fumarase</fullName>
    </alternativeName>
</protein>
<keyword evidence="2 5" id="KW-0963">Cytoplasm</keyword>
<comment type="pathway">
    <text evidence="5">Carbohydrate metabolism; tricarboxylic acid cycle; (S)-malate from fumarate: step 1/1.</text>
</comment>
<dbReference type="HAMAP" id="MF_00743">
    <property type="entry name" value="FumaraseC"/>
    <property type="match status" value="1"/>
</dbReference>
<dbReference type="Gene3D" id="1.20.200.10">
    <property type="entry name" value="Fumarase/aspartase (Central domain)"/>
    <property type="match status" value="1"/>
</dbReference>
<organism evidence="8 9">
    <name type="scientific">Pseudidiomarina gelatinasegens</name>
    <dbReference type="NCBI Taxonomy" id="2487740"/>
    <lineage>
        <taxon>Bacteria</taxon>
        <taxon>Pseudomonadati</taxon>
        <taxon>Pseudomonadota</taxon>
        <taxon>Gammaproteobacteria</taxon>
        <taxon>Alteromonadales</taxon>
        <taxon>Idiomarinaceae</taxon>
        <taxon>Pseudidiomarina</taxon>
    </lineage>
</organism>
<dbReference type="AlphaFoldDB" id="A0A443Z736"/>
<dbReference type="InterPro" id="IPR018951">
    <property type="entry name" value="Fumarase_C_C"/>
</dbReference>
<keyword evidence="3 5" id="KW-0816">Tricarboxylic acid cycle</keyword>
<feature type="binding site" evidence="5">
    <location>
        <begin position="97"/>
        <end position="99"/>
    </location>
    <ligand>
        <name>substrate</name>
    </ligand>
</feature>
<feature type="active site" description="Proton donor/acceptor" evidence="5">
    <location>
        <position position="181"/>
    </location>
</feature>
<dbReference type="PRINTS" id="PR00149">
    <property type="entry name" value="FUMRATELYASE"/>
</dbReference>
<feature type="domain" description="Fumarate lyase N-terminal" evidence="6">
    <location>
        <begin position="11"/>
        <end position="335"/>
    </location>
</feature>
<feature type="binding site" evidence="5">
    <location>
        <position position="312"/>
    </location>
    <ligand>
        <name>substrate</name>
    </ligand>
</feature>
<dbReference type="EMBL" id="RSFE01000001">
    <property type="protein sequence ID" value="RWU12726.1"/>
    <property type="molecule type" value="Genomic_DNA"/>
</dbReference>
<feature type="binding site" evidence="5">
    <location>
        <position position="180"/>
    </location>
    <ligand>
        <name>substrate</name>
    </ligand>
</feature>
<comment type="subunit">
    <text evidence="5">Homotetramer.</text>
</comment>
<evidence type="ECO:0000256" key="5">
    <source>
        <dbReference type="HAMAP-Rule" id="MF_00743"/>
    </source>
</evidence>
<feature type="domain" description="Fumarase C C-terminal" evidence="7">
    <location>
        <begin position="401"/>
        <end position="453"/>
    </location>
</feature>
<dbReference type="FunFam" id="1.10.275.10:FF:000001">
    <property type="entry name" value="Fumarate hydratase, mitochondrial"/>
    <property type="match status" value="1"/>
</dbReference>
<dbReference type="SUPFAM" id="SSF48557">
    <property type="entry name" value="L-aspartase-like"/>
    <property type="match status" value="1"/>
</dbReference>
<evidence type="ECO:0000313" key="8">
    <source>
        <dbReference type="EMBL" id="RWU12726.1"/>
    </source>
</evidence>
<dbReference type="PRINTS" id="PR00145">
    <property type="entry name" value="ARGSUCLYASE"/>
</dbReference>
<dbReference type="PANTHER" id="PTHR11444:SF22">
    <property type="entry name" value="FUMARATE HYDRATASE CLASS II"/>
    <property type="match status" value="1"/>
</dbReference>
<dbReference type="InterPro" id="IPR022761">
    <property type="entry name" value="Fumarate_lyase_N"/>
</dbReference>
<dbReference type="Gene3D" id="1.10.40.30">
    <property type="entry name" value="Fumarase/aspartase (C-terminal domain)"/>
    <property type="match status" value="1"/>
</dbReference>
<dbReference type="InterPro" id="IPR005677">
    <property type="entry name" value="Fum_hydII"/>
</dbReference>
<dbReference type="GO" id="GO:0005737">
    <property type="term" value="C:cytoplasm"/>
    <property type="evidence" value="ECO:0007669"/>
    <property type="project" value="UniProtKB-SubCell"/>
</dbReference>
<dbReference type="InterPro" id="IPR024083">
    <property type="entry name" value="Fumarase/histidase_N"/>
</dbReference>
<dbReference type="GO" id="GO:0006099">
    <property type="term" value="P:tricarboxylic acid cycle"/>
    <property type="evidence" value="ECO:0007669"/>
    <property type="project" value="UniProtKB-UniRule"/>
</dbReference>
<comment type="caution">
    <text evidence="8">The sequence shown here is derived from an EMBL/GenBank/DDBJ whole genome shotgun (WGS) entry which is preliminary data.</text>
</comment>
<dbReference type="UniPathway" id="UPA00223">
    <property type="reaction ID" value="UER01007"/>
</dbReference>
<accession>A0A443Z736</accession>
<dbReference type="Pfam" id="PF00206">
    <property type="entry name" value="Lyase_1"/>
    <property type="match status" value="1"/>
</dbReference>
<dbReference type="EC" id="4.2.1.2" evidence="5"/>
<dbReference type="RefSeq" id="WP_128351054.1">
    <property type="nucleotide sequence ID" value="NZ_RSFE01000001.1"/>
</dbReference>
<gene>
    <name evidence="5" type="primary">fumC</name>
    <name evidence="8" type="ORF">EGC76_00410</name>
</gene>
<dbReference type="Proteomes" id="UP000288789">
    <property type="component" value="Unassembled WGS sequence"/>
</dbReference>
<reference evidence="8 9" key="1">
    <citation type="submission" date="2018-12" db="EMBL/GenBank/DDBJ databases">
        <authorList>
            <person name="Li A."/>
            <person name="Zhang M."/>
            <person name="Zhu H."/>
        </authorList>
    </citation>
    <scope>NUCLEOTIDE SEQUENCE [LARGE SCALE GENOMIC DNA]</scope>
    <source>
        <strain evidence="8 9">R04H25</strain>
    </source>
</reference>
<comment type="catalytic activity">
    <reaction evidence="5">
        <text>(S)-malate = fumarate + H2O</text>
        <dbReference type="Rhea" id="RHEA:12460"/>
        <dbReference type="ChEBI" id="CHEBI:15377"/>
        <dbReference type="ChEBI" id="CHEBI:15589"/>
        <dbReference type="ChEBI" id="CHEBI:29806"/>
        <dbReference type="EC" id="4.2.1.2"/>
    </reaction>
</comment>
<evidence type="ECO:0000256" key="2">
    <source>
        <dbReference type="ARBA" id="ARBA00022490"/>
    </source>
</evidence>
<feature type="binding site" evidence="5">
    <location>
        <begin position="317"/>
        <end position="319"/>
    </location>
    <ligand>
        <name>substrate</name>
    </ligand>
</feature>
<dbReference type="FunFam" id="1.10.40.30:FF:000002">
    <property type="entry name" value="Fumarate hydratase class II"/>
    <property type="match status" value="1"/>
</dbReference>
<dbReference type="InterPro" id="IPR020557">
    <property type="entry name" value="Fumarate_lyase_CS"/>
</dbReference>
<evidence type="ECO:0000256" key="4">
    <source>
        <dbReference type="ARBA" id="ARBA00023239"/>
    </source>
</evidence>
<evidence type="ECO:0000259" key="6">
    <source>
        <dbReference type="Pfam" id="PF00206"/>
    </source>
</evidence>
<comment type="function">
    <text evidence="5">Involved in the TCA cycle. Catalyzes the stereospecific interconversion of fumarate to L-malate.</text>
</comment>
<dbReference type="FunFam" id="1.20.200.10:FF:000001">
    <property type="entry name" value="Fumarate hydratase, mitochondrial"/>
    <property type="match status" value="1"/>
</dbReference>
<dbReference type="InterPro" id="IPR008948">
    <property type="entry name" value="L-Aspartase-like"/>
</dbReference>
<keyword evidence="9" id="KW-1185">Reference proteome</keyword>
<evidence type="ECO:0000256" key="3">
    <source>
        <dbReference type="ARBA" id="ARBA00022532"/>
    </source>
</evidence>
<dbReference type="PANTHER" id="PTHR11444">
    <property type="entry name" value="ASPARTATEAMMONIA/ARGININOSUCCINATE/ADENYLOSUCCINATE LYASE"/>
    <property type="match status" value="1"/>
</dbReference>
<evidence type="ECO:0000259" key="7">
    <source>
        <dbReference type="Pfam" id="PF10415"/>
    </source>
</evidence>
<evidence type="ECO:0000313" key="9">
    <source>
        <dbReference type="Proteomes" id="UP000288789"/>
    </source>
</evidence>
<feature type="binding site" evidence="5">
    <location>
        <begin position="132"/>
        <end position="134"/>
    </location>
    <ligand>
        <name>substrate</name>
    </ligand>
</feature>
<comment type="miscellaneous">
    <text evidence="5">There are 2 substrate-binding sites: the catalytic A site, and the non-catalytic B site that may play a role in the transfer of substrate or product between the active site and the solvent. Alternatively, the B site may bind allosteric effectors.</text>
</comment>
<proteinExistence type="inferred from homology"/>
<dbReference type="GO" id="GO:0004333">
    <property type="term" value="F:fumarate hydratase activity"/>
    <property type="evidence" value="ECO:0007669"/>
    <property type="project" value="UniProtKB-UniRule"/>
</dbReference>
<evidence type="ECO:0000256" key="1">
    <source>
        <dbReference type="ARBA" id="ARBA00009084"/>
    </source>
</evidence>
<sequence>MATRIETDSMGDIEVPEQALWRAQTERARQNFQLSALRFPPQFIHALAHIKAAAAAANAEADIISNEQAQAITKAVELILDGKADDAFPLDIFQTGSGTSTNMNMNEVLASLALREHAVEVHPNDHVNASQSSNDVIPTAILVSSAIALKTDLMPALAHLRQTIATKADTLTDTIKTGRTHLMDAMPLSMAQELSAWASQVANVERALTDGLAQIAELPQGGTAIGSGINAPDNFGERFCHFLSQRTAQQFTAAANPFAGISGQEVNLLLSGQLNALATVLLKISNDLRWMNSGPLAGLGEISLKALQPGSSIMPGKVNPVIPEAVAMIAAQVAGNHQTISVSAQQGNFQLNVMLPVIAYNQLQSIELLSNAARALADQAIADFTVNHERIDEALARNPILVTALNRKIGYNKAAQIAKQAYQQQRPILDVATEMTDLSQEELAQLLNPKNLI</sequence>